<reference evidence="3 4" key="1">
    <citation type="journal article" date="2018" name="Arch. Microbiol.">
        <title>New insights into the metabolic potential of the phototrophic purple bacterium Rhodopila globiformis DSM 161(T) from its draft genome sequence and evidence for a vanadium-dependent nitrogenase.</title>
        <authorList>
            <person name="Imhoff J.F."/>
            <person name="Rahn T."/>
            <person name="Kunzel S."/>
            <person name="Neulinger S.C."/>
        </authorList>
    </citation>
    <scope>NUCLEOTIDE SEQUENCE [LARGE SCALE GENOMIC DNA]</scope>
    <source>
        <strain evidence="3 4">DSM 16996</strain>
    </source>
</reference>
<protein>
    <submittedName>
        <fullName evidence="3">Uncharacterized protein</fullName>
    </submittedName>
</protein>
<dbReference type="InterPro" id="IPR018188">
    <property type="entry name" value="RNase_T2_His_AS_1"/>
</dbReference>
<dbReference type="PANTHER" id="PTHR11240">
    <property type="entry name" value="RIBONUCLEASE T2"/>
    <property type="match status" value="1"/>
</dbReference>
<dbReference type="GO" id="GO:0033897">
    <property type="term" value="F:ribonuclease T2 activity"/>
    <property type="evidence" value="ECO:0007669"/>
    <property type="project" value="InterPro"/>
</dbReference>
<evidence type="ECO:0000256" key="1">
    <source>
        <dbReference type="ARBA" id="ARBA00007469"/>
    </source>
</evidence>
<organism evidence="3 4">
    <name type="scientific">Rhodoblastus sphagnicola</name>
    <dbReference type="NCBI Taxonomy" id="333368"/>
    <lineage>
        <taxon>Bacteria</taxon>
        <taxon>Pseudomonadati</taxon>
        <taxon>Pseudomonadota</taxon>
        <taxon>Alphaproteobacteria</taxon>
        <taxon>Hyphomicrobiales</taxon>
        <taxon>Rhodoblastaceae</taxon>
        <taxon>Rhodoblastus</taxon>
    </lineage>
</organism>
<dbReference type="PANTHER" id="PTHR11240:SF22">
    <property type="entry name" value="RIBONUCLEASE T2"/>
    <property type="match status" value="1"/>
</dbReference>
<dbReference type="Pfam" id="PF00445">
    <property type="entry name" value="Ribonuclease_T2"/>
    <property type="match status" value="1"/>
</dbReference>
<dbReference type="SUPFAM" id="SSF55895">
    <property type="entry name" value="Ribonuclease Rh-like"/>
    <property type="match status" value="1"/>
</dbReference>
<dbReference type="EMBL" id="NHSJ01000087">
    <property type="protein sequence ID" value="PPQ29915.1"/>
    <property type="molecule type" value="Genomic_DNA"/>
</dbReference>
<dbReference type="InterPro" id="IPR039378">
    <property type="entry name" value="RNase_T2_prok"/>
</dbReference>
<proteinExistence type="inferred from homology"/>
<dbReference type="AlphaFoldDB" id="A0A2S6N5L8"/>
<dbReference type="GO" id="GO:0006401">
    <property type="term" value="P:RNA catabolic process"/>
    <property type="evidence" value="ECO:0007669"/>
    <property type="project" value="UniProtKB-ARBA"/>
</dbReference>
<dbReference type="CDD" id="cd01062">
    <property type="entry name" value="RNase_T2_prok"/>
    <property type="match status" value="1"/>
</dbReference>
<comment type="similarity">
    <text evidence="1 2">Belongs to the RNase T2 family.</text>
</comment>
<evidence type="ECO:0000313" key="4">
    <source>
        <dbReference type="Proteomes" id="UP000239089"/>
    </source>
</evidence>
<accession>A0A2S6N5L8</accession>
<dbReference type="OrthoDB" id="4720638at2"/>
<dbReference type="Proteomes" id="UP000239089">
    <property type="component" value="Unassembled WGS sequence"/>
</dbReference>
<gene>
    <name evidence="3" type="ORF">CCR94_14445</name>
</gene>
<name>A0A2S6N5L8_9HYPH</name>
<comment type="caution">
    <text evidence="3">The sequence shown here is derived from an EMBL/GenBank/DDBJ whole genome shotgun (WGS) entry which is preliminary data.</text>
</comment>
<dbReference type="InterPro" id="IPR036430">
    <property type="entry name" value="RNase_T2-like_sf"/>
</dbReference>
<dbReference type="PROSITE" id="PS00530">
    <property type="entry name" value="RNASE_T2_1"/>
    <property type="match status" value="1"/>
</dbReference>
<dbReference type="InterPro" id="IPR001568">
    <property type="entry name" value="RNase_T2-like"/>
</dbReference>
<sequence length="315" mass="33319">MLFLFAATSGASAQTPASGAFAATQVCPATRSIHGGASADDVLVQPGQSYTLVGKNKPDATHYLIEVEGAEPLRRWVATKCGTIDGASSSSSQPGENGGANLLAVSWQSAFCENHAQKQECATQTPERFDATHFTLHGLWPQPRGVAYCNVADSYVALDKDHNWDQLPPVALSDDTLSALTEVMPAVASKLERHEWIVHGTCFRDASSQDAYFARAVKLMAQLNASPVRDLFAHNIGGKITADQIKQAFDDGFGAGAGDRVMISCPGSRRLIVEMTIGLVGRIDDNPSLAQLIAAAKPVANVGCPSGVVDAVKRN</sequence>
<evidence type="ECO:0000256" key="2">
    <source>
        <dbReference type="RuleBase" id="RU004328"/>
    </source>
</evidence>
<dbReference type="Gene3D" id="3.90.730.10">
    <property type="entry name" value="Ribonuclease T2-like"/>
    <property type="match status" value="1"/>
</dbReference>
<evidence type="ECO:0000313" key="3">
    <source>
        <dbReference type="EMBL" id="PPQ29915.1"/>
    </source>
</evidence>
<keyword evidence="4" id="KW-1185">Reference proteome</keyword>
<dbReference type="GO" id="GO:0003723">
    <property type="term" value="F:RNA binding"/>
    <property type="evidence" value="ECO:0007669"/>
    <property type="project" value="InterPro"/>
</dbReference>